<organism evidence="4 5">
    <name type="scientific">Mesorhizobium plurifarium</name>
    <dbReference type="NCBI Taxonomy" id="69974"/>
    <lineage>
        <taxon>Bacteria</taxon>
        <taxon>Pseudomonadati</taxon>
        <taxon>Pseudomonadota</taxon>
        <taxon>Alphaproteobacteria</taxon>
        <taxon>Hyphomicrobiales</taxon>
        <taxon>Phyllobacteriaceae</taxon>
        <taxon>Mesorhizobium</taxon>
    </lineage>
</organism>
<evidence type="ECO:0000313" key="4">
    <source>
        <dbReference type="EMBL" id="CDX61678.1"/>
    </source>
</evidence>
<dbReference type="Gene3D" id="3.40.1620.10">
    <property type="entry name" value="YefM-like domain"/>
    <property type="match status" value="1"/>
</dbReference>
<dbReference type="SUPFAM" id="SSF143120">
    <property type="entry name" value="YefM-like"/>
    <property type="match status" value="1"/>
</dbReference>
<dbReference type="Proteomes" id="UP000046122">
    <property type="component" value="Unassembled WGS sequence"/>
</dbReference>
<dbReference type="InterPro" id="IPR036165">
    <property type="entry name" value="YefM-like_sf"/>
</dbReference>
<name>A0A090GGR9_MESPL</name>
<evidence type="ECO:0000256" key="1">
    <source>
        <dbReference type="ARBA" id="ARBA00009981"/>
    </source>
</evidence>
<dbReference type="EMBL" id="CCNE01000065">
    <property type="protein sequence ID" value="CDX61678.1"/>
    <property type="molecule type" value="Genomic_DNA"/>
</dbReference>
<proteinExistence type="inferred from homology"/>
<evidence type="ECO:0000256" key="2">
    <source>
        <dbReference type="RuleBase" id="RU362080"/>
    </source>
</evidence>
<comment type="function">
    <text evidence="2">Antitoxin component of a type II toxin-antitoxin (TA) system.</text>
</comment>
<evidence type="ECO:0000313" key="5">
    <source>
        <dbReference type="Proteomes" id="UP000046122"/>
    </source>
</evidence>
<dbReference type="AlphaFoldDB" id="A0A090GGR9"/>
<reference evidence="4 5" key="1">
    <citation type="submission" date="2014-08" db="EMBL/GenBank/DDBJ databases">
        <authorList>
            <person name="Moulin Lionel"/>
        </authorList>
    </citation>
    <scope>NUCLEOTIDE SEQUENCE [LARGE SCALE GENOMIC DNA]</scope>
</reference>
<sequence length="85" mass="9142">MQISVTDAKGQLTELVRRAEAGDEIILTRHGHAAVRLVPIRSVPDRKHRRDLLQAVRASGAAKASAGPSAARSQDFLYGDDGLPE</sequence>
<evidence type="ECO:0000256" key="3">
    <source>
        <dbReference type="SAM" id="MobiDB-lite"/>
    </source>
</evidence>
<dbReference type="InterPro" id="IPR006442">
    <property type="entry name" value="Antitoxin_Phd/YefM"/>
</dbReference>
<protein>
    <recommendedName>
        <fullName evidence="2">Antitoxin</fullName>
    </recommendedName>
</protein>
<comment type="similarity">
    <text evidence="1 2">Belongs to the phD/YefM antitoxin family.</text>
</comment>
<accession>A0A090GGR9</accession>
<gene>
    <name evidence="4" type="ORF">MPL3365_70027</name>
</gene>
<dbReference type="NCBIfam" id="TIGR01552">
    <property type="entry name" value="phd_fam"/>
    <property type="match status" value="1"/>
</dbReference>
<feature type="compositionally biased region" description="Low complexity" evidence="3">
    <location>
        <begin position="58"/>
        <end position="73"/>
    </location>
</feature>
<dbReference type="Pfam" id="PF02604">
    <property type="entry name" value="PhdYeFM_antitox"/>
    <property type="match status" value="1"/>
</dbReference>
<feature type="region of interest" description="Disordered" evidence="3">
    <location>
        <begin position="58"/>
        <end position="85"/>
    </location>
</feature>